<feature type="compositionally biased region" description="Basic and acidic residues" evidence="1">
    <location>
        <begin position="79"/>
        <end position="88"/>
    </location>
</feature>
<sequence>MQIHASLARLVSDPEAGPFRVISRETPSGIERSVAYGTWKMMATTRVYSVLLLALIASSMSGQDIPGGVTAVAVRRFRDASPGDERGRRSGSKKPNQIQDRDCELSNHCSALSQTRCMALRSTCCWDECYEIPAL</sequence>
<accession>A0ABP1FLE6</accession>
<comment type="caution">
    <text evidence="2">The sequence shown here is derived from an EMBL/GenBank/DDBJ whole genome shotgun (WGS) entry which is preliminary data.</text>
</comment>
<name>A0ABP1FLE6_9CHLO</name>
<proteinExistence type="predicted"/>
<evidence type="ECO:0000313" key="2">
    <source>
        <dbReference type="EMBL" id="CAL5220793.1"/>
    </source>
</evidence>
<dbReference type="EMBL" id="CAXHTA020000004">
    <property type="protein sequence ID" value="CAL5220793.1"/>
    <property type="molecule type" value="Genomic_DNA"/>
</dbReference>
<keyword evidence="3" id="KW-1185">Reference proteome</keyword>
<dbReference type="Proteomes" id="UP001497392">
    <property type="component" value="Unassembled WGS sequence"/>
</dbReference>
<organism evidence="2 3">
    <name type="scientific">Coccomyxa viridis</name>
    <dbReference type="NCBI Taxonomy" id="1274662"/>
    <lineage>
        <taxon>Eukaryota</taxon>
        <taxon>Viridiplantae</taxon>
        <taxon>Chlorophyta</taxon>
        <taxon>core chlorophytes</taxon>
        <taxon>Trebouxiophyceae</taxon>
        <taxon>Trebouxiophyceae incertae sedis</taxon>
        <taxon>Coccomyxaceae</taxon>
        <taxon>Coccomyxa</taxon>
    </lineage>
</organism>
<evidence type="ECO:0000256" key="1">
    <source>
        <dbReference type="SAM" id="MobiDB-lite"/>
    </source>
</evidence>
<reference evidence="2 3" key="1">
    <citation type="submission" date="2024-06" db="EMBL/GenBank/DDBJ databases">
        <authorList>
            <person name="Kraege A."/>
            <person name="Thomma B."/>
        </authorList>
    </citation>
    <scope>NUCLEOTIDE SEQUENCE [LARGE SCALE GENOMIC DNA]</scope>
</reference>
<evidence type="ECO:0000313" key="3">
    <source>
        <dbReference type="Proteomes" id="UP001497392"/>
    </source>
</evidence>
<gene>
    <name evidence="2" type="primary">g2864</name>
    <name evidence="2" type="ORF">VP750_LOCUS2452</name>
</gene>
<feature type="region of interest" description="Disordered" evidence="1">
    <location>
        <begin position="79"/>
        <end position="99"/>
    </location>
</feature>
<protein>
    <submittedName>
        <fullName evidence="2">G2864 protein</fullName>
    </submittedName>
</protein>